<evidence type="ECO:0000256" key="2">
    <source>
        <dbReference type="ARBA" id="ARBA00009660"/>
    </source>
</evidence>
<keyword evidence="6 8" id="KW-0479">Metal-binding</keyword>
<dbReference type="InterPro" id="IPR016339">
    <property type="entry name" value="Hemoglobin_trunc_I"/>
</dbReference>
<gene>
    <name evidence="9" type="ORF">ACFSJ3_10955</name>
</gene>
<dbReference type="PROSITE" id="PS01213">
    <property type="entry name" value="GLOBIN_FAM_2"/>
    <property type="match status" value="1"/>
</dbReference>
<organism evidence="9 10">
    <name type="scientific">Corallincola platygyrae</name>
    <dbReference type="NCBI Taxonomy" id="1193278"/>
    <lineage>
        <taxon>Bacteria</taxon>
        <taxon>Pseudomonadati</taxon>
        <taxon>Pseudomonadota</taxon>
        <taxon>Gammaproteobacteria</taxon>
        <taxon>Alteromonadales</taxon>
        <taxon>Psychromonadaceae</taxon>
        <taxon>Corallincola</taxon>
    </lineage>
</organism>
<evidence type="ECO:0000256" key="6">
    <source>
        <dbReference type="ARBA" id="ARBA00022723"/>
    </source>
</evidence>
<dbReference type="Gene3D" id="1.10.490.10">
    <property type="entry name" value="Globins"/>
    <property type="match status" value="1"/>
</dbReference>
<accession>A0ABW4XNX9</accession>
<keyword evidence="7 8" id="KW-0408">Iron</keyword>
<dbReference type="PIRSF" id="PIRSF002030">
    <property type="entry name" value="Globin_Protozoa/Cyanobacteria"/>
    <property type="match status" value="1"/>
</dbReference>
<dbReference type="InterPro" id="IPR019795">
    <property type="entry name" value="Globin_bac-like_CS"/>
</dbReference>
<comment type="cofactor">
    <cofactor evidence="1 8">
        <name>heme</name>
        <dbReference type="ChEBI" id="CHEBI:30413"/>
    </cofactor>
</comment>
<dbReference type="SUPFAM" id="SSF46458">
    <property type="entry name" value="Globin-like"/>
    <property type="match status" value="1"/>
</dbReference>
<reference evidence="10" key="1">
    <citation type="journal article" date="2019" name="Int. J. Syst. Evol. Microbiol.">
        <title>The Global Catalogue of Microorganisms (GCM) 10K type strain sequencing project: providing services to taxonomists for standard genome sequencing and annotation.</title>
        <authorList>
            <consortium name="The Broad Institute Genomics Platform"/>
            <consortium name="The Broad Institute Genome Sequencing Center for Infectious Disease"/>
            <person name="Wu L."/>
            <person name="Ma J."/>
        </authorList>
    </citation>
    <scope>NUCLEOTIDE SEQUENCE [LARGE SCALE GENOMIC DNA]</scope>
    <source>
        <strain evidence="10">CGMCC 1.10992</strain>
    </source>
</reference>
<dbReference type="Proteomes" id="UP001597380">
    <property type="component" value="Unassembled WGS sequence"/>
</dbReference>
<name>A0ABW4XNX9_9GAMM</name>
<evidence type="ECO:0000256" key="7">
    <source>
        <dbReference type="ARBA" id="ARBA00023004"/>
    </source>
</evidence>
<evidence type="ECO:0000313" key="9">
    <source>
        <dbReference type="EMBL" id="MFD2096505.1"/>
    </source>
</evidence>
<keyword evidence="5 8" id="KW-0561">Oxygen transport</keyword>
<keyword evidence="4 8" id="KW-0349">Heme</keyword>
<evidence type="ECO:0000256" key="8">
    <source>
        <dbReference type="PIRNR" id="PIRNR002030"/>
    </source>
</evidence>
<dbReference type="RefSeq" id="WP_345339110.1">
    <property type="nucleotide sequence ID" value="NZ_BAABLI010000008.1"/>
</dbReference>
<evidence type="ECO:0000313" key="10">
    <source>
        <dbReference type="Proteomes" id="UP001597380"/>
    </source>
</evidence>
<dbReference type="InterPro" id="IPR012292">
    <property type="entry name" value="Globin/Proto"/>
</dbReference>
<dbReference type="InterPro" id="IPR001486">
    <property type="entry name" value="Hemoglobin_trunc"/>
</dbReference>
<evidence type="ECO:0000256" key="1">
    <source>
        <dbReference type="ARBA" id="ARBA00001971"/>
    </source>
</evidence>
<comment type="similarity">
    <text evidence="2 8">Belongs to the truncated hemoglobin family. Group I subfamily.</text>
</comment>
<keyword evidence="10" id="KW-1185">Reference proteome</keyword>
<comment type="caution">
    <text evidence="9">The sequence shown here is derived from an EMBL/GenBank/DDBJ whole genome shotgun (WGS) entry which is preliminary data.</text>
</comment>
<dbReference type="Pfam" id="PF01152">
    <property type="entry name" value="Bac_globin"/>
    <property type="match status" value="1"/>
</dbReference>
<dbReference type="EMBL" id="JBHUHT010000012">
    <property type="protein sequence ID" value="MFD2096505.1"/>
    <property type="molecule type" value="Genomic_DNA"/>
</dbReference>
<sequence>MGIFSSLFGKKEPKVEAETEVKLSLYERLGGEAAVDAAVDIFYRKVLMDDRISEYFDGIDMDAQAKKQKAFLTMVFGGPNKYTGKDMRTAHAGMKGLSDIHVDAVVENLGATLKELGVPDSDIAEVAAIAESVRDDVLNR</sequence>
<evidence type="ECO:0000256" key="4">
    <source>
        <dbReference type="ARBA" id="ARBA00022617"/>
    </source>
</evidence>
<evidence type="ECO:0000256" key="3">
    <source>
        <dbReference type="ARBA" id="ARBA00022448"/>
    </source>
</evidence>
<protein>
    <recommendedName>
        <fullName evidence="8">Group 1 truncated hemoglobin</fullName>
    </recommendedName>
</protein>
<evidence type="ECO:0000256" key="5">
    <source>
        <dbReference type="ARBA" id="ARBA00022621"/>
    </source>
</evidence>
<proteinExistence type="inferred from homology"/>
<keyword evidence="3 8" id="KW-0813">Transport</keyword>
<dbReference type="InterPro" id="IPR009050">
    <property type="entry name" value="Globin-like_sf"/>
</dbReference>
<dbReference type="CDD" id="cd00454">
    <property type="entry name" value="TrHb1_N"/>
    <property type="match status" value="1"/>
</dbReference>